<keyword evidence="8 12" id="KW-0460">Magnesium</keyword>
<gene>
    <name evidence="12" type="primary">prs</name>
    <name evidence="14" type="ORF">A9Q84_20550</name>
</gene>
<dbReference type="SMART" id="SM01400">
    <property type="entry name" value="Pribosyltran_N"/>
    <property type="match status" value="1"/>
</dbReference>
<dbReference type="PROSITE" id="PS00114">
    <property type="entry name" value="PRPP_SYNTHASE"/>
    <property type="match status" value="1"/>
</dbReference>
<keyword evidence="7 12" id="KW-0067">ATP-binding</keyword>
<dbReference type="GO" id="GO:0009156">
    <property type="term" value="P:ribonucleoside monophosphate biosynthetic process"/>
    <property type="evidence" value="ECO:0007669"/>
    <property type="project" value="InterPro"/>
</dbReference>
<dbReference type="GO" id="GO:0005737">
    <property type="term" value="C:cytoplasm"/>
    <property type="evidence" value="ECO:0007669"/>
    <property type="project" value="UniProtKB-SubCell"/>
</dbReference>
<evidence type="ECO:0000256" key="7">
    <source>
        <dbReference type="ARBA" id="ARBA00022840"/>
    </source>
</evidence>
<accession>A0A1Y5F1K3</accession>
<comment type="cofactor">
    <cofactor evidence="12">
        <name>Mg(2+)</name>
        <dbReference type="ChEBI" id="CHEBI:18420"/>
    </cofactor>
    <text evidence="12">Binds 2 Mg(2+) ions per subunit.</text>
</comment>
<feature type="binding site" evidence="12">
    <location>
        <position position="130"/>
    </location>
    <ligand>
        <name>Mg(2+)</name>
        <dbReference type="ChEBI" id="CHEBI:18420"/>
    </ligand>
</feature>
<dbReference type="InterPro" id="IPR005946">
    <property type="entry name" value="Rib-P_diPkinase"/>
</dbReference>
<evidence type="ECO:0000256" key="2">
    <source>
        <dbReference type="ARBA" id="ARBA00022679"/>
    </source>
</evidence>
<comment type="pathway">
    <text evidence="1 12">Metabolic intermediate biosynthesis; 5-phospho-alpha-D-ribose 1-diphosphate biosynthesis; 5-phospho-alpha-D-ribose 1-diphosphate from D-ribose 5-phosphate (route I): step 1/1.</text>
</comment>
<dbReference type="EMBL" id="MAAO01000016">
    <property type="protein sequence ID" value="OUR92905.1"/>
    <property type="molecule type" value="Genomic_DNA"/>
</dbReference>
<dbReference type="FunFam" id="3.40.50.2020:FF:000001">
    <property type="entry name" value="Ribose-phosphate pyrophosphokinase"/>
    <property type="match status" value="1"/>
</dbReference>
<dbReference type="InterPro" id="IPR000836">
    <property type="entry name" value="PRTase_dom"/>
</dbReference>
<evidence type="ECO:0000256" key="12">
    <source>
        <dbReference type="HAMAP-Rule" id="MF_00583"/>
    </source>
</evidence>
<keyword evidence="2 12" id="KW-0808">Transferase</keyword>
<comment type="function">
    <text evidence="10 12">Involved in the biosynthesis of the central metabolite phospho-alpha-D-ribosyl-1-pyrophosphate (PRPP) via the transfer of pyrophosphoryl group from ATP to 1-hydroxyl of ribose-5-phosphate (Rib-5-P).</text>
</comment>
<evidence type="ECO:0000256" key="4">
    <source>
        <dbReference type="ARBA" id="ARBA00022727"/>
    </source>
</evidence>
<keyword evidence="6 12" id="KW-0418">Kinase</keyword>
<dbReference type="InterPro" id="IPR037515">
    <property type="entry name" value="Rib-P_diPkinase_bac"/>
</dbReference>
<keyword evidence="5 12" id="KW-0547">Nucleotide-binding</keyword>
<evidence type="ECO:0000256" key="3">
    <source>
        <dbReference type="ARBA" id="ARBA00022723"/>
    </source>
</evidence>
<dbReference type="GO" id="GO:0005524">
    <property type="term" value="F:ATP binding"/>
    <property type="evidence" value="ECO:0007669"/>
    <property type="project" value="UniProtKB-KW"/>
</dbReference>
<dbReference type="PANTHER" id="PTHR10210:SF41">
    <property type="entry name" value="RIBOSE-PHOSPHATE PYROPHOSPHOKINASE 1, CHLOROPLASTIC"/>
    <property type="match status" value="1"/>
</dbReference>
<keyword evidence="3 12" id="KW-0479">Metal-binding</keyword>
<dbReference type="InterPro" id="IPR029057">
    <property type="entry name" value="PRTase-like"/>
</dbReference>
<dbReference type="GO" id="GO:0006164">
    <property type="term" value="P:purine nucleotide biosynthetic process"/>
    <property type="evidence" value="ECO:0007669"/>
    <property type="project" value="TreeGrafter"/>
</dbReference>
<evidence type="ECO:0000256" key="8">
    <source>
        <dbReference type="ARBA" id="ARBA00022842"/>
    </source>
</evidence>
<sequence length="314" mass="34343">MKRIVLVSGSSNPKLASSISQFLDVPLVDPQIVSFANGEIYCEIEKNVRGADVFIIQSTSAPVNDHVMELLIMIDALKRASAASITAVMPHYGYSRQDRKACPRTPISAKLMADILTAAGATRVITMDLHANQIQGFFNIPFDNIFASPVFLEYMKNELFNENTIFVSPDAGGVERVRHYAKKLKTDIAMIDKRRTGKNVAKAMNIVGNVEGKECIIIDDMVDTAGTLVEACRALKENGATKVYAFATHPIFSNPALERLAGCEALDRIIVTDTIPLAPEAEGIEKIKVLETADILAKAIHRTFNNDSVSSLFI</sequence>
<evidence type="ECO:0000256" key="11">
    <source>
        <dbReference type="ARBA" id="ARBA00061444"/>
    </source>
</evidence>
<dbReference type="GO" id="GO:0000287">
    <property type="term" value="F:magnesium ion binding"/>
    <property type="evidence" value="ECO:0007669"/>
    <property type="project" value="UniProtKB-UniRule"/>
</dbReference>
<dbReference type="GO" id="GO:0002189">
    <property type="term" value="C:ribose phosphate diphosphokinase complex"/>
    <property type="evidence" value="ECO:0007669"/>
    <property type="project" value="TreeGrafter"/>
</dbReference>
<proteinExistence type="inferred from homology"/>
<feature type="binding site" evidence="12">
    <location>
        <position position="195"/>
    </location>
    <ligand>
        <name>D-ribose 5-phosphate</name>
        <dbReference type="ChEBI" id="CHEBI:78346"/>
    </ligand>
</feature>
<comment type="subunit">
    <text evidence="12">Homohexamer.</text>
</comment>
<feature type="binding site" evidence="12">
    <location>
        <position position="219"/>
    </location>
    <ligand>
        <name>D-ribose 5-phosphate</name>
        <dbReference type="ChEBI" id="CHEBI:78346"/>
    </ligand>
</feature>
<feature type="binding site" evidence="12">
    <location>
        <begin position="37"/>
        <end position="39"/>
    </location>
    <ligand>
        <name>ATP</name>
        <dbReference type="ChEBI" id="CHEBI:30616"/>
    </ligand>
</feature>
<dbReference type="PANTHER" id="PTHR10210">
    <property type="entry name" value="RIBOSE-PHOSPHATE DIPHOSPHOKINASE FAMILY MEMBER"/>
    <property type="match status" value="1"/>
</dbReference>
<dbReference type="UniPathway" id="UPA00087">
    <property type="reaction ID" value="UER00172"/>
</dbReference>
<dbReference type="Pfam" id="PF14572">
    <property type="entry name" value="Pribosyl_synth"/>
    <property type="match status" value="1"/>
</dbReference>
<dbReference type="GO" id="GO:0016301">
    <property type="term" value="F:kinase activity"/>
    <property type="evidence" value="ECO:0007669"/>
    <property type="project" value="UniProtKB-KW"/>
</dbReference>
<evidence type="ECO:0000259" key="13">
    <source>
        <dbReference type="Pfam" id="PF13793"/>
    </source>
</evidence>
<evidence type="ECO:0000256" key="6">
    <source>
        <dbReference type="ARBA" id="ARBA00022777"/>
    </source>
</evidence>
<evidence type="ECO:0000313" key="15">
    <source>
        <dbReference type="Proteomes" id="UP000196531"/>
    </source>
</evidence>
<feature type="binding site" evidence="12">
    <location>
        <begin position="96"/>
        <end position="97"/>
    </location>
    <ligand>
        <name>ATP</name>
        <dbReference type="ChEBI" id="CHEBI:30616"/>
    </ligand>
</feature>
<evidence type="ECO:0000313" key="14">
    <source>
        <dbReference type="EMBL" id="OUR92905.1"/>
    </source>
</evidence>
<feature type="domain" description="Ribose-phosphate pyrophosphokinase N-terminal" evidence="13">
    <location>
        <begin position="4"/>
        <end position="120"/>
    </location>
</feature>
<dbReference type="HAMAP" id="MF_00583_B">
    <property type="entry name" value="RibP_PPkinase_B"/>
    <property type="match status" value="1"/>
</dbReference>
<evidence type="ECO:0000256" key="9">
    <source>
        <dbReference type="ARBA" id="ARBA00049535"/>
    </source>
</evidence>
<dbReference type="AlphaFoldDB" id="A0A1Y5F1K3"/>
<dbReference type="InterPro" id="IPR029099">
    <property type="entry name" value="Pribosyltran_N"/>
</dbReference>
<feature type="binding site" evidence="12">
    <location>
        <position position="170"/>
    </location>
    <ligand>
        <name>Mg(2+)</name>
        <dbReference type="ChEBI" id="CHEBI:18420"/>
    </ligand>
</feature>
<dbReference type="InterPro" id="IPR000842">
    <property type="entry name" value="PRib_PP_synth_CS"/>
</dbReference>
<keyword evidence="12" id="KW-0963">Cytoplasm</keyword>
<comment type="similarity">
    <text evidence="11 12">Belongs to the ribose-phosphate pyrophosphokinase family. Class I subfamily.</text>
</comment>
<dbReference type="NCBIfam" id="NF002320">
    <property type="entry name" value="PRK01259.1"/>
    <property type="match status" value="1"/>
</dbReference>
<dbReference type="SUPFAM" id="SSF53271">
    <property type="entry name" value="PRTase-like"/>
    <property type="match status" value="1"/>
</dbReference>
<dbReference type="CDD" id="cd06223">
    <property type="entry name" value="PRTases_typeI"/>
    <property type="match status" value="1"/>
</dbReference>
<feature type="binding site" evidence="12">
    <location>
        <begin position="223"/>
        <end position="227"/>
    </location>
    <ligand>
        <name>D-ribose 5-phosphate</name>
        <dbReference type="ChEBI" id="CHEBI:78346"/>
    </ligand>
</feature>
<evidence type="ECO:0000256" key="10">
    <source>
        <dbReference type="ARBA" id="ARBA00054914"/>
    </source>
</evidence>
<comment type="subcellular location">
    <subcellularLocation>
        <location evidence="12">Cytoplasm</location>
    </subcellularLocation>
</comment>
<name>A0A1Y5F1K3_9BACT</name>
<comment type="caution">
    <text evidence="14">The sequence shown here is derived from an EMBL/GenBank/DDBJ whole genome shotgun (WGS) entry which is preliminary data.</text>
</comment>
<dbReference type="Pfam" id="PF13793">
    <property type="entry name" value="Pribosyltran_N"/>
    <property type="match status" value="1"/>
</dbReference>
<evidence type="ECO:0000256" key="1">
    <source>
        <dbReference type="ARBA" id="ARBA00004996"/>
    </source>
</evidence>
<dbReference type="Proteomes" id="UP000196531">
    <property type="component" value="Unassembled WGS sequence"/>
</dbReference>
<dbReference type="GO" id="GO:0006015">
    <property type="term" value="P:5-phosphoribose 1-diphosphate biosynthetic process"/>
    <property type="evidence" value="ECO:0007669"/>
    <property type="project" value="UniProtKB-UniRule"/>
</dbReference>
<protein>
    <recommendedName>
        <fullName evidence="12">Ribose-phosphate pyrophosphokinase</fullName>
        <shortName evidence="12">RPPK</shortName>
        <ecNumber evidence="12">2.7.6.1</ecNumber>
    </recommendedName>
    <alternativeName>
        <fullName evidence="12">5-phospho-D-ribosyl alpha-1-diphosphate synthase</fullName>
    </alternativeName>
    <alternativeName>
        <fullName evidence="12">Phosphoribosyl diphosphate synthase</fullName>
    </alternativeName>
    <alternativeName>
        <fullName evidence="12">Phosphoribosyl pyrophosphate synthase</fullName>
        <shortName evidence="12">P-Rib-PP synthase</shortName>
        <shortName evidence="12">PRPP synthase</shortName>
        <shortName evidence="12">PRPPase</shortName>
    </alternativeName>
</protein>
<dbReference type="NCBIfam" id="TIGR01251">
    <property type="entry name" value="ribP_PPkin"/>
    <property type="match status" value="1"/>
</dbReference>
<reference evidence="15" key="1">
    <citation type="journal article" date="2017" name="Proc. Natl. Acad. Sci. U.S.A.">
        <title>Simulation of Deepwater Horizon oil plume reveals substrate specialization within a complex community of hydrocarbon-degraders.</title>
        <authorList>
            <person name="Hu P."/>
            <person name="Dubinsky E.A."/>
            <person name="Probst A.J."/>
            <person name="Wang J."/>
            <person name="Sieber C.M.K."/>
            <person name="Tom L.M."/>
            <person name="Gardinali P."/>
            <person name="Banfield J.F."/>
            <person name="Atlas R.M."/>
            <person name="Andersen G.L."/>
        </authorList>
    </citation>
    <scope>NUCLEOTIDE SEQUENCE [LARGE SCALE GENOMIC DNA]</scope>
</reference>
<feature type="active site" evidence="12">
    <location>
        <position position="193"/>
    </location>
</feature>
<dbReference type="GO" id="GO:0004749">
    <property type="term" value="F:ribose phosphate diphosphokinase activity"/>
    <property type="evidence" value="ECO:0007669"/>
    <property type="project" value="UniProtKB-UniRule"/>
</dbReference>
<dbReference type="EC" id="2.7.6.1" evidence="12"/>
<keyword evidence="4 12" id="KW-0545">Nucleotide biosynthesis</keyword>
<comment type="catalytic activity">
    <reaction evidence="9 12">
        <text>D-ribose 5-phosphate + ATP = 5-phospho-alpha-D-ribose 1-diphosphate + AMP + H(+)</text>
        <dbReference type="Rhea" id="RHEA:15609"/>
        <dbReference type="ChEBI" id="CHEBI:15378"/>
        <dbReference type="ChEBI" id="CHEBI:30616"/>
        <dbReference type="ChEBI" id="CHEBI:58017"/>
        <dbReference type="ChEBI" id="CHEBI:78346"/>
        <dbReference type="ChEBI" id="CHEBI:456215"/>
        <dbReference type="EC" id="2.7.6.1"/>
    </reaction>
</comment>
<dbReference type="Gene3D" id="3.40.50.2020">
    <property type="match status" value="2"/>
</dbReference>
<organism evidence="14 15">
    <name type="scientific">Halobacteriovorax marinus</name>
    <dbReference type="NCBI Taxonomy" id="97084"/>
    <lineage>
        <taxon>Bacteria</taxon>
        <taxon>Pseudomonadati</taxon>
        <taxon>Bdellovibrionota</taxon>
        <taxon>Bacteriovoracia</taxon>
        <taxon>Bacteriovoracales</taxon>
        <taxon>Halobacteriovoraceae</taxon>
        <taxon>Halobacteriovorax</taxon>
    </lineage>
</organism>
<evidence type="ECO:0000256" key="5">
    <source>
        <dbReference type="ARBA" id="ARBA00022741"/>
    </source>
</evidence>